<feature type="compositionally biased region" description="Basic and acidic residues" evidence="1">
    <location>
        <begin position="146"/>
        <end position="155"/>
    </location>
</feature>
<dbReference type="EMBL" id="CAJNOV010010806">
    <property type="protein sequence ID" value="CAF1422501.1"/>
    <property type="molecule type" value="Genomic_DNA"/>
</dbReference>
<accession>A0A815MF91</accession>
<evidence type="ECO:0000313" key="3">
    <source>
        <dbReference type="EMBL" id="CAF3754231.1"/>
    </source>
</evidence>
<evidence type="ECO:0000313" key="2">
    <source>
        <dbReference type="EMBL" id="CAF1422501.1"/>
    </source>
</evidence>
<proteinExistence type="predicted"/>
<name>A0A815MF91_9BILA</name>
<dbReference type="Proteomes" id="UP000663855">
    <property type="component" value="Unassembled WGS sequence"/>
</dbReference>
<organism evidence="2 4">
    <name type="scientific">Rotaria magnacalcarata</name>
    <dbReference type="NCBI Taxonomy" id="392030"/>
    <lineage>
        <taxon>Eukaryota</taxon>
        <taxon>Metazoa</taxon>
        <taxon>Spiralia</taxon>
        <taxon>Gnathifera</taxon>
        <taxon>Rotifera</taxon>
        <taxon>Eurotatoria</taxon>
        <taxon>Bdelloidea</taxon>
        <taxon>Philodinida</taxon>
        <taxon>Philodinidae</taxon>
        <taxon>Rotaria</taxon>
    </lineage>
</organism>
<feature type="region of interest" description="Disordered" evidence="1">
    <location>
        <begin position="127"/>
        <end position="194"/>
    </location>
</feature>
<protein>
    <submittedName>
        <fullName evidence="2">Uncharacterized protein</fullName>
    </submittedName>
</protein>
<sequence>MSLPPACSCGYRVSKYNNAYITMVRSGMPWDAIVEKLQLGTCCMIVLKTACRVWDQVLEHGEYQRRQKSRYVHVFDDPDVVPPALQAQYDKEAGLETLEADIEKKEQEEKEVVGMDEEEEVEIIQAVVNARDASSHEEEEEEEADKDVQKGFRTEAEEEEDEADDDDDGEQEDEEEEDDEEEEEEAEEHEDEDD</sequence>
<evidence type="ECO:0000313" key="4">
    <source>
        <dbReference type="Proteomes" id="UP000663855"/>
    </source>
</evidence>
<feature type="compositionally biased region" description="Acidic residues" evidence="1">
    <location>
        <begin position="156"/>
        <end position="194"/>
    </location>
</feature>
<comment type="caution">
    <text evidence="2">The sequence shown here is derived from an EMBL/GenBank/DDBJ whole genome shotgun (WGS) entry which is preliminary data.</text>
</comment>
<gene>
    <name evidence="3" type="ORF">BYL167_LOCUS499</name>
    <name evidence="2" type="ORF">CJN711_LOCUS23089</name>
</gene>
<evidence type="ECO:0000256" key="1">
    <source>
        <dbReference type="SAM" id="MobiDB-lite"/>
    </source>
</evidence>
<reference evidence="2" key="1">
    <citation type="submission" date="2021-02" db="EMBL/GenBank/DDBJ databases">
        <authorList>
            <person name="Nowell W R."/>
        </authorList>
    </citation>
    <scope>NUCLEOTIDE SEQUENCE</scope>
</reference>
<dbReference type="AlphaFoldDB" id="A0A815MF91"/>
<dbReference type="EMBL" id="CAJOBH010000054">
    <property type="protein sequence ID" value="CAF3754231.1"/>
    <property type="molecule type" value="Genomic_DNA"/>
</dbReference>
<dbReference type="Proteomes" id="UP000681967">
    <property type="component" value="Unassembled WGS sequence"/>
</dbReference>